<evidence type="ECO:0000313" key="8">
    <source>
        <dbReference type="Proteomes" id="UP000595663"/>
    </source>
</evidence>
<dbReference type="InterPro" id="IPR051407">
    <property type="entry name" value="Bact_OM_lipoprot/Surf_antigen"/>
</dbReference>
<evidence type="ECO:0000256" key="1">
    <source>
        <dbReference type="ARBA" id="ARBA00004459"/>
    </source>
</evidence>
<dbReference type="EMBL" id="AP014545">
    <property type="protein sequence ID" value="BBB25709.1"/>
    <property type="molecule type" value="Genomic_DNA"/>
</dbReference>
<evidence type="ECO:0000259" key="6">
    <source>
        <dbReference type="Pfam" id="PF05433"/>
    </source>
</evidence>
<evidence type="ECO:0000256" key="4">
    <source>
        <dbReference type="ARBA" id="ARBA00023139"/>
    </source>
</evidence>
<comment type="subcellular location">
    <subcellularLocation>
        <location evidence="1">Cell outer membrane</location>
        <topology evidence="1">Lipid-anchor</topology>
    </subcellularLocation>
</comment>
<protein>
    <recommendedName>
        <fullName evidence="6">Glycine zipper 2TM domain-containing protein</fullName>
    </recommendedName>
</protein>
<sequence length="168" mass="17583">MSKTEYFHNAIWGEYMNKVIVITFTAVVLLLQGCASSLSGDTYSRSEARRVQNVEFAWVDAVTPVIIEGRTDSPLGAGAGAVVGGIAGSTLGGGKGSSIASVVGAVAGGIIGQKVEENATRKQGQEVTVTLENGKTISIVQEVDNNGFFQPGERVRVLRQGGTARIVR</sequence>
<dbReference type="Proteomes" id="UP000595663">
    <property type="component" value="Chromosome"/>
</dbReference>
<feature type="domain" description="Glycine zipper 2TM" evidence="6">
    <location>
        <begin position="75"/>
        <end position="115"/>
    </location>
</feature>
<dbReference type="InterPro" id="IPR008816">
    <property type="entry name" value="Gly_zipper_2TM_dom"/>
</dbReference>
<evidence type="ECO:0000256" key="5">
    <source>
        <dbReference type="ARBA" id="ARBA00023288"/>
    </source>
</evidence>
<dbReference type="PROSITE" id="PS51257">
    <property type="entry name" value="PROKAR_LIPOPROTEIN"/>
    <property type="match status" value="1"/>
</dbReference>
<name>A0A7R6SRW8_9GAMM</name>
<accession>A0A7R6SRW8</accession>
<keyword evidence="8" id="KW-1185">Reference proteome</keyword>
<dbReference type="Pfam" id="PF05433">
    <property type="entry name" value="Rick_17kDa_Anti"/>
    <property type="match status" value="1"/>
</dbReference>
<reference evidence="7 8" key="1">
    <citation type="journal article" date="2008" name="Int. J. Syst. Evol. Microbiol.">
        <title>Amphritea japonica sp. nov. and Amphritea balenae sp. nov., isolated from the sediment adjacent to sperm whale carcasses off Kagoshima, Japan.</title>
        <authorList>
            <person name="Miyazaki M."/>
            <person name="Nogi Y."/>
            <person name="Fujiwara Y."/>
            <person name="Kawato M."/>
            <person name="Nagahama T."/>
            <person name="Kubokawa K."/>
            <person name="Horikoshi K."/>
        </authorList>
    </citation>
    <scope>NUCLEOTIDE SEQUENCE [LARGE SCALE GENOMIC DNA]</scope>
    <source>
        <strain evidence="7 8">ATCC BAA-1530</strain>
    </source>
</reference>
<keyword evidence="3" id="KW-0472">Membrane</keyword>
<dbReference type="AlphaFoldDB" id="A0A7R6SRW8"/>
<keyword evidence="5" id="KW-0449">Lipoprotein</keyword>
<organism evidence="7 8">
    <name type="scientific">Amphritea japonica ATCC BAA-1530</name>
    <dbReference type="NCBI Taxonomy" id="1278309"/>
    <lineage>
        <taxon>Bacteria</taxon>
        <taxon>Pseudomonadati</taxon>
        <taxon>Pseudomonadota</taxon>
        <taxon>Gammaproteobacteria</taxon>
        <taxon>Oceanospirillales</taxon>
        <taxon>Oceanospirillaceae</taxon>
        <taxon>Amphritea</taxon>
    </lineage>
</organism>
<proteinExistence type="predicted"/>
<evidence type="ECO:0000313" key="7">
    <source>
        <dbReference type="EMBL" id="BBB25709.1"/>
    </source>
</evidence>
<dbReference type="GO" id="GO:0009279">
    <property type="term" value="C:cell outer membrane"/>
    <property type="evidence" value="ECO:0007669"/>
    <property type="project" value="UniProtKB-SubCell"/>
</dbReference>
<dbReference type="PANTHER" id="PTHR35603:SF1">
    <property type="entry name" value="OUTER MEMBRANE LIPOPROTEIN SLYB"/>
    <property type="match status" value="1"/>
</dbReference>
<keyword evidence="2" id="KW-0732">Signal</keyword>
<keyword evidence="4" id="KW-0564">Palmitate</keyword>
<dbReference type="PANTHER" id="PTHR35603">
    <property type="match status" value="1"/>
</dbReference>
<evidence type="ECO:0000256" key="3">
    <source>
        <dbReference type="ARBA" id="ARBA00023136"/>
    </source>
</evidence>
<evidence type="ECO:0000256" key="2">
    <source>
        <dbReference type="ARBA" id="ARBA00022729"/>
    </source>
</evidence>
<dbReference type="KEGG" id="ajp:AMJAP_1113"/>
<gene>
    <name evidence="7" type="ORF">AMJAP_1113</name>
</gene>